<gene>
    <name evidence="2" type="ORF">AMJ52_03225</name>
</gene>
<dbReference type="PANTHER" id="PTHR43739:SF5">
    <property type="entry name" value="EXO-ALPHA-SIALIDASE"/>
    <property type="match status" value="1"/>
</dbReference>
<dbReference type="Gene3D" id="2.130.10.10">
    <property type="entry name" value="YVTN repeat-like/Quinoprotein amine dehydrogenase"/>
    <property type="match status" value="3"/>
</dbReference>
<dbReference type="Pfam" id="PF18962">
    <property type="entry name" value="Por_Secre_tail"/>
    <property type="match status" value="1"/>
</dbReference>
<dbReference type="EMBL" id="LJNI01000028">
    <property type="protein sequence ID" value="KPJ73784.1"/>
    <property type="molecule type" value="Genomic_DNA"/>
</dbReference>
<evidence type="ECO:0000259" key="1">
    <source>
        <dbReference type="Pfam" id="PF18962"/>
    </source>
</evidence>
<dbReference type="InterPro" id="IPR026444">
    <property type="entry name" value="Secre_tail"/>
</dbReference>
<dbReference type="SUPFAM" id="SSF110296">
    <property type="entry name" value="Oligoxyloglucan reducing end-specific cellobiohydrolase"/>
    <property type="match status" value="1"/>
</dbReference>
<dbReference type="Proteomes" id="UP000051012">
    <property type="component" value="Unassembled WGS sequence"/>
</dbReference>
<dbReference type="PANTHER" id="PTHR43739">
    <property type="entry name" value="XYLOGLUCANASE (EUROFUNG)"/>
    <property type="match status" value="1"/>
</dbReference>
<name>A0A0S7YG87_UNCT6</name>
<reference evidence="2 3" key="1">
    <citation type="journal article" date="2015" name="Microbiome">
        <title>Genomic resolution of linkages in carbon, nitrogen, and sulfur cycling among widespread estuary sediment bacteria.</title>
        <authorList>
            <person name="Baker B.J."/>
            <person name="Lazar C.S."/>
            <person name="Teske A.P."/>
            <person name="Dick G.J."/>
        </authorList>
    </citation>
    <scope>NUCLEOTIDE SEQUENCE [LARGE SCALE GENOMIC DNA]</scope>
    <source>
        <strain evidence="2">DG_78</strain>
    </source>
</reference>
<evidence type="ECO:0000313" key="3">
    <source>
        <dbReference type="Proteomes" id="UP000051012"/>
    </source>
</evidence>
<dbReference type="InterPro" id="IPR036278">
    <property type="entry name" value="Sialidase_sf"/>
</dbReference>
<dbReference type="NCBIfam" id="TIGR04183">
    <property type="entry name" value="Por_Secre_tail"/>
    <property type="match status" value="1"/>
</dbReference>
<comment type="caution">
    <text evidence="2">The sequence shown here is derived from an EMBL/GenBank/DDBJ whole genome shotgun (WGS) entry which is preliminary data.</text>
</comment>
<dbReference type="InterPro" id="IPR052025">
    <property type="entry name" value="Xyloglucanase_GH74"/>
</dbReference>
<evidence type="ECO:0000313" key="2">
    <source>
        <dbReference type="EMBL" id="KPJ73784.1"/>
    </source>
</evidence>
<dbReference type="AlphaFoldDB" id="A0A0S7YG87"/>
<sequence length="788" mass="85934">MMGILKNITIIFLTIFMFGKVEAGIGEWTADAFPWVSHTVSDITLGRMSPGITPVVFAAEEGLEAAFLKSIDESLTWIHVTLPPSINTPNITVCESENPNIVYIGSDDDGIYKSTDGGVNWVSKNQGLTNFVPHCFAIDTTDYQTIYLGCHSTSSNDSGCCFKTTNGGDLWVDISPVGGDTAAFSVYDVIVDPNNHNRLFVCGKAAPPTIPCVFKSTDGGISWTSADSGIDGTCIYSLAIDPDNGDVLYGGGAYHELSKGIWKTTNSGAFWFKSYNLPYNCFALAILKVGTDKYIFAATEGGKVFRSSDDGQTWQQYSSGIYDKHGWSLFADWPSPTHPDGVLYLGTRKSFYWSTNIGETWQESTVGMYKANVRAVTANLPDLYCKSNVGGVGGGFAIHRSSNIGTNWQFVYTNVSSHSITDILCDPGDVDRIHAVNADVDYNGQIWQSTDGGDNWQVVYEIGSAGATAYLYCLAVDPLDTQIWYAGGEPLLDVNYSVMKSTDGGNNWFQIGDWLPGFGPRVYSLLVDPISPSILYLGETINGVQKSTNGGVNWNVVNNGLPYPITIYTLAIAPTDNNILFAGSNQGVFKTTDAGDNWVSCSNGLDYLHIKSLCEDPNEPSIIYAACQEDSNSTQGCIYATADYGENWSDISNGLPQTLVHELSSDADSVVYIFAATDSGIYVYTPDFSNLDDFSTMPSDYGKQTLLKISSNPTQKEIDIEYNLPNKTVVNLSIFDLVGRLVNILVNENQISGVYHKTFDLSGLPQGIYFIRLETDDHTLVKKTIFTK</sequence>
<organism evidence="2 3">
    <name type="scientific">candidate division TA06 bacterium DG_78</name>
    <dbReference type="NCBI Taxonomy" id="1703772"/>
    <lineage>
        <taxon>Bacteria</taxon>
        <taxon>Bacteria division TA06</taxon>
    </lineage>
</organism>
<dbReference type="SUPFAM" id="SSF50939">
    <property type="entry name" value="Sialidases"/>
    <property type="match status" value="1"/>
</dbReference>
<feature type="domain" description="Secretion system C-terminal sorting" evidence="1">
    <location>
        <begin position="712"/>
        <end position="785"/>
    </location>
</feature>
<dbReference type="CDD" id="cd15482">
    <property type="entry name" value="Sialidase_non-viral"/>
    <property type="match status" value="1"/>
</dbReference>
<dbReference type="GO" id="GO:0010411">
    <property type="term" value="P:xyloglucan metabolic process"/>
    <property type="evidence" value="ECO:0007669"/>
    <property type="project" value="TreeGrafter"/>
</dbReference>
<accession>A0A0S7YG87</accession>
<dbReference type="InterPro" id="IPR015943">
    <property type="entry name" value="WD40/YVTN_repeat-like_dom_sf"/>
</dbReference>
<protein>
    <recommendedName>
        <fullName evidence="1">Secretion system C-terminal sorting domain-containing protein</fullName>
    </recommendedName>
</protein>
<proteinExistence type="predicted"/>